<dbReference type="WBParaSite" id="SSLN_0000303101-mRNA-1">
    <property type="protein sequence ID" value="SSLN_0000303101-mRNA-1"/>
    <property type="gene ID" value="SSLN_0000303101"/>
</dbReference>
<keyword evidence="2" id="KW-1133">Transmembrane helix</keyword>
<feature type="compositionally biased region" description="Polar residues" evidence="1">
    <location>
        <begin position="98"/>
        <end position="112"/>
    </location>
</feature>
<organism evidence="5">
    <name type="scientific">Schistocephalus solidus</name>
    <name type="common">Tapeworm</name>
    <dbReference type="NCBI Taxonomy" id="70667"/>
    <lineage>
        <taxon>Eukaryota</taxon>
        <taxon>Metazoa</taxon>
        <taxon>Spiralia</taxon>
        <taxon>Lophotrochozoa</taxon>
        <taxon>Platyhelminthes</taxon>
        <taxon>Cestoda</taxon>
        <taxon>Eucestoda</taxon>
        <taxon>Diphyllobothriidea</taxon>
        <taxon>Diphyllobothriidae</taxon>
        <taxon>Schistocephalus</taxon>
    </lineage>
</organism>
<keyword evidence="2" id="KW-0812">Transmembrane</keyword>
<evidence type="ECO:0000313" key="5">
    <source>
        <dbReference type="WBParaSite" id="SSLN_0000303101-mRNA-1"/>
    </source>
</evidence>
<protein>
    <submittedName>
        <fullName evidence="3 5">Uncharacterized protein</fullName>
    </submittedName>
</protein>
<proteinExistence type="predicted"/>
<evidence type="ECO:0000313" key="4">
    <source>
        <dbReference type="Proteomes" id="UP000275846"/>
    </source>
</evidence>
<feature type="transmembrane region" description="Helical" evidence="2">
    <location>
        <begin position="27"/>
        <end position="53"/>
    </location>
</feature>
<evidence type="ECO:0000313" key="3">
    <source>
        <dbReference type="EMBL" id="VDL89316.1"/>
    </source>
</evidence>
<reference evidence="3 4" key="2">
    <citation type="submission" date="2018-11" db="EMBL/GenBank/DDBJ databases">
        <authorList>
            <consortium name="Pathogen Informatics"/>
        </authorList>
    </citation>
    <scope>NUCLEOTIDE SEQUENCE [LARGE SCALE GENOMIC DNA]</scope>
    <source>
        <strain evidence="3 4">NST_G2</strain>
    </source>
</reference>
<feature type="region of interest" description="Disordered" evidence="1">
    <location>
        <begin position="83"/>
        <end position="160"/>
    </location>
</feature>
<evidence type="ECO:0000256" key="1">
    <source>
        <dbReference type="SAM" id="MobiDB-lite"/>
    </source>
</evidence>
<gene>
    <name evidence="3" type="ORF">SSLN_LOCUS2931</name>
</gene>
<feature type="compositionally biased region" description="Basic and acidic residues" evidence="1">
    <location>
        <begin position="83"/>
        <end position="97"/>
    </location>
</feature>
<reference evidence="5" key="1">
    <citation type="submission" date="2016-06" db="UniProtKB">
        <authorList>
            <consortium name="WormBaseParasite"/>
        </authorList>
    </citation>
    <scope>IDENTIFICATION</scope>
</reference>
<dbReference type="AlphaFoldDB" id="A0A183SFD3"/>
<dbReference type="EMBL" id="UYSU01032379">
    <property type="protein sequence ID" value="VDL89316.1"/>
    <property type="molecule type" value="Genomic_DNA"/>
</dbReference>
<dbReference type="Proteomes" id="UP000275846">
    <property type="component" value="Unassembled WGS sequence"/>
</dbReference>
<sequence length="160" mass="17556">MNAETKTFLMHELDNLKKLAIGSGGQLAVACIFIPAVVGFCCSTLVWIIYVLYYETCVVVERITYNRESANPTVPMEQADLRSYEEGDTGKEAHESTLQRTLEMQTSGNSKSPVHKKLAPPKNPSRVFKANTNQGKKSLGRAHQLKVGDHTSGGANLAME</sequence>
<dbReference type="PROSITE" id="PS51257">
    <property type="entry name" value="PROKAR_LIPOPROTEIN"/>
    <property type="match status" value="1"/>
</dbReference>
<accession>A0A183SFD3</accession>
<evidence type="ECO:0000256" key="2">
    <source>
        <dbReference type="SAM" id="Phobius"/>
    </source>
</evidence>
<keyword evidence="4" id="KW-1185">Reference proteome</keyword>
<keyword evidence="2" id="KW-0472">Membrane</keyword>
<name>A0A183SFD3_SCHSO</name>